<proteinExistence type="predicted"/>
<organism evidence="2">
    <name type="scientific">marine metagenome</name>
    <dbReference type="NCBI Taxonomy" id="408172"/>
    <lineage>
        <taxon>unclassified sequences</taxon>
        <taxon>metagenomes</taxon>
        <taxon>ecological metagenomes</taxon>
    </lineage>
</organism>
<feature type="transmembrane region" description="Helical" evidence="1">
    <location>
        <begin position="92"/>
        <end position="115"/>
    </location>
</feature>
<feature type="transmembrane region" description="Helical" evidence="1">
    <location>
        <begin position="67"/>
        <end position="86"/>
    </location>
</feature>
<name>A0A382XS17_9ZZZZ</name>
<protein>
    <submittedName>
        <fullName evidence="2">Uncharacterized protein</fullName>
    </submittedName>
</protein>
<evidence type="ECO:0000313" key="2">
    <source>
        <dbReference type="EMBL" id="SVD73664.1"/>
    </source>
</evidence>
<keyword evidence="1" id="KW-0812">Transmembrane</keyword>
<accession>A0A382XS17</accession>
<dbReference type="AlphaFoldDB" id="A0A382XS17"/>
<sequence length="117" mass="13609">MWKYIINFIPGVLSIPLGICALLYAIFLPETFYYLLGIYFNMWFPILTTFWGYPLLFIVLMIPGVNAVLMFLFVLQSFHVLFKFIFGMYDPSFHGLVTMYPAATVLLVLIVSRFVKD</sequence>
<keyword evidence="1" id="KW-1133">Transmembrane helix</keyword>
<reference evidence="2" key="1">
    <citation type="submission" date="2018-05" db="EMBL/GenBank/DDBJ databases">
        <authorList>
            <person name="Lanie J.A."/>
            <person name="Ng W.-L."/>
            <person name="Kazmierczak K.M."/>
            <person name="Andrzejewski T.M."/>
            <person name="Davidsen T.M."/>
            <person name="Wayne K.J."/>
            <person name="Tettelin H."/>
            <person name="Glass J.I."/>
            <person name="Rusch D."/>
            <person name="Podicherti R."/>
            <person name="Tsui H.-C.T."/>
            <person name="Winkler M.E."/>
        </authorList>
    </citation>
    <scope>NUCLEOTIDE SEQUENCE</scope>
</reference>
<gene>
    <name evidence="2" type="ORF">METZ01_LOCUS426518</name>
</gene>
<dbReference type="EMBL" id="UINC01169897">
    <property type="protein sequence ID" value="SVD73664.1"/>
    <property type="molecule type" value="Genomic_DNA"/>
</dbReference>
<evidence type="ECO:0000256" key="1">
    <source>
        <dbReference type="SAM" id="Phobius"/>
    </source>
</evidence>
<feature type="transmembrane region" description="Helical" evidence="1">
    <location>
        <begin position="33"/>
        <end position="60"/>
    </location>
</feature>
<feature type="transmembrane region" description="Helical" evidence="1">
    <location>
        <begin position="7"/>
        <end position="27"/>
    </location>
</feature>
<keyword evidence="1" id="KW-0472">Membrane</keyword>